<evidence type="ECO:0000313" key="2">
    <source>
        <dbReference type="EMBL" id="KAF5833336.1"/>
    </source>
</evidence>
<feature type="compositionally biased region" description="Pro residues" evidence="1">
    <location>
        <begin position="263"/>
        <end position="274"/>
    </location>
</feature>
<dbReference type="EMBL" id="MU069817">
    <property type="protein sequence ID" value="KAF5833336.1"/>
    <property type="molecule type" value="Genomic_DNA"/>
</dbReference>
<feature type="compositionally biased region" description="Low complexity" evidence="1">
    <location>
        <begin position="218"/>
        <end position="232"/>
    </location>
</feature>
<feature type="compositionally biased region" description="Polar residues" evidence="1">
    <location>
        <begin position="25"/>
        <end position="55"/>
    </location>
</feature>
<proteinExistence type="predicted"/>
<feature type="compositionally biased region" description="Low complexity" evidence="1">
    <location>
        <begin position="57"/>
        <end position="68"/>
    </location>
</feature>
<comment type="caution">
    <text evidence="2">The sequence shown here is derived from an EMBL/GenBank/DDBJ whole genome shotgun (WGS) entry which is preliminary data.</text>
</comment>
<feature type="region of interest" description="Disordered" evidence="1">
    <location>
        <begin position="1"/>
        <end position="295"/>
    </location>
</feature>
<feature type="compositionally biased region" description="Low complexity" evidence="1">
    <location>
        <begin position="112"/>
        <end position="125"/>
    </location>
</feature>
<evidence type="ECO:0000313" key="3">
    <source>
        <dbReference type="Proteomes" id="UP000815325"/>
    </source>
</evidence>
<sequence>MQRARQSAGMGTYELYDTDSGPSLEPQQSSPTPRSRTQTGSHGQSSSAATQTQLHHSAASFARASVAAPPTVVGPPKHPEQVAQAKGMDAANVALQSLCFSPYDSPPHERASAPSPRSGPPKAAAEPLSPRDFGTTSTNPHDQGPDPFSTSLPVRSSPPQSPIHPSTRDSPPSPTPTPSAPWDNSLPPSPTISEHNAPRPTGSHTLSPAPSPAPSSPPLSAMNQPSFSQNLPPSSPLPSSPLEGVARRKSSFSFPFSQVHPAAPTPHPSPPVTPPLHSAGISRTAFGTESKPTFFHQGPQVWVNTEEASDGMLSQSPSQELHAGKGTDGGVRAARATKQQDSREAAQFQGEA</sequence>
<dbReference type="PRINTS" id="PR01217">
    <property type="entry name" value="PRICHEXTENSN"/>
</dbReference>
<keyword evidence="3" id="KW-1185">Reference proteome</keyword>
<evidence type="ECO:0000256" key="1">
    <source>
        <dbReference type="SAM" id="MobiDB-lite"/>
    </source>
</evidence>
<organism evidence="2 3">
    <name type="scientific">Dunaliella salina</name>
    <name type="common">Green alga</name>
    <name type="synonym">Protococcus salinus</name>
    <dbReference type="NCBI Taxonomy" id="3046"/>
    <lineage>
        <taxon>Eukaryota</taxon>
        <taxon>Viridiplantae</taxon>
        <taxon>Chlorophyta</taxon>
        <taxon>core chlorophytes</taxon>
        <taxon>Chlorophyceae</taxon>
        <taxon>CS clade</taxon>
        <taxon>Chlamydomonadales</taxon>
        <taxon>Dunaliellaceae</taxon>
        <taxon>Dunaliella</taxon>
    </lineage>
</organism>
<gene>
    <name evidence="2" type="ORF">DUNSADRAFT_10416</name>
</gene>
<dbReference type="Proteomes" id="UP000815325">
    <property type="component" value="Unassembled WGS sequence"/>
</dbReference>
<feature type="compositionally biased region" description="Polar residues" evidence="1">
    <location>
        <begin position="148"/>
        <end position="158"/>
    </location>
</feature>
<protein>
    <submittedName>
        <fullName evidence="2">Uncharacterized protein</fullName>
    </submittedName>
</protein>
<feature type="region of interest" description="Disordered" evidence="1">
    <location>
        <begin position="307"/>
        <end position="352"/>
    </location>
</feature>
<accession>A0ABQ7GFG0</accession>
<reference evidence="2" key="1">
    <citation type="submission" date="2017-08" db="EMBL/GenBank/DDBJ databases">
        <authorList>
            <person name="Polle J.E."/>
            <person name="Barry K."/>
            <person name="Cushman J."/>
            <person name="Schmutz J."/>
            <person name="Tran D."/>
            <person name="Hathwaick L.T."/>
            <person name="Yim W.C."/>
            <person name="Jenkins J."/>
            <person name="Mckie-Krisberg Z.M."/>
            <person name="Prochnik S."/>
            <person name="Lindquist E."/>
            <person name="Dockter R.B."/>
            <person name="Adam C."/>
            <person name="Molina H."/>
            <person name="Bunkerborg J."/>
            <person name="Jin E."/>
            <person name="Buchheim M."/>
            <person name="Magnuson J."/>
        </authorList>
    </citation>
    <scope>NUCLEOTIDE SEQUENCE</scope>
    <source>
        <strain evidence="2">CCAP 19/18</strain>
    </source>
</reference>
<name>A0ABQ7GFG0_DUNSA</name>